<feature type="domain" description="GIY-YIG" evidence="1">
    <location>
        <begin position="1"/>
        <end position="73"/>
    </location>
</feature>
<sequence>MYYVYSLKCKDGYYVGCTDDLKSRIKRHELGQVPATAKRLPVKLEFYIAFADKYKAYFFEKYLKSASGRAFTKKHF</sequence>
<dbReference type="Pfam" id="PF01541">
    <property type="entry name" value="GIY-YIG"/>
    <property type="match status" value="1"/>
</dbReference>
<dbReference type="PROSITE" id="PS50164">
    <property type="entry name" value="GIY_YIG"/>
    <property type="match status" value="1"/>
</dbReference>
<reference evidence="2 3" key="1">
    <citation type="journal article" date="2016" name="Nat. Commun.">
        <title>Thousands of microbial genomes shed light on interconnected biogeochemical processes in an aquifer system.</title>
        <authorList>
            <person name="Anantharaman K."/>
            <person name="Brown C.T."/>
            <person name="Hug L.A."/>
            <person name="Sharon I."/>
            <person name="Castelle C.J."/>
            <person name="Probst A.J."/>
            <person name="Thomas B.C."/>
            <person name="Singh A."/>
            <person name="Wilkins M.J."/>
            <person name="Karaoz U."/>
            <person name="Brodie E.L."/>
            <person name="Williams K.H."/>
            <person name="Hubbard S.S."/>
            <person name="Banfield J.F."/>
        </authorList>
    </citation>
    <scope>NUCLEOTIDE SEQUENCE [LARGE SCALE GENOMIC DNA]</scope>
</reference>
<organism evidence="2 3">
    <name type="scientific">Candidatus Buchananbacteria bacterium RIFCSPLOWO2_01_FULL_45_31</name>
    <dbReference type="NCBI Taxonomy" id="1797545"/>
    <lineage>
        <taxon>Bacteria</taxon>
        <taxon>Candidatus Buchananiibacteriota</taxon>
    </lineage>
</organism>
<gene>
    <name evidence="2" type="ORF">A3B15_02475</name>
</gene>
<dbReference type="Gene3D" id="3.40.1440.10">
    <property type="entry name" value="GIY-YIG endonuclease"/>
    <property type="match status" value="1"/>
</dbReference>
<dbReference type="AlphaFoldDB" id="A0A1G1YN18"/>
<dbReference type="InterPro" id="IPR000305">
    <property type="entry name" value="GIY-YIG_endonuc"/>
</dbReference>
<name>A0A1G1YN18_9BACT</name>
<evidence type="ECO:0000313" key="3">
    <source>
        <dbReference type="Proteomes" id="UP000177250"/>
    </source>
</evidence>
<protein>
    <submittedName>
        <fullName evidence="2">Excinuclease ABC subunit C</fullName>
    </submittedName>
</protein>
<dbReference type="Proteomes" id="UP000177250">
    <property type="component" value="Unassembled WGS sequence"/>
</dbReference>
<dbReference type="SUPFAM" id="SSF82771">
    <property type="entry name" value="GIY-YIG endonuclease"/>
    <property type="match status" value="1"/>
</dbReference>
<dbReference type="InterPro" id="IPR035901">
    <property type="entry name" value="GIY-YIG_endonuc_sf"/>
</dbReference>
<evidence type="ECO:0000259" key="1">
    <source>
        <dbReference type="PROSITE" id="PS50164"/>
    </source>
</evidence>
<comment type="caution">
    <text evidence="2">The sequence shown here is derived from an EMBL/GenBank/DDBJ whole genome shotgun (WGS) entry which is preliminary data.</text>
</comment>
<evidence type="ECO:0000313" key="2">
    <source>
        <dbReference type="EMBL" id="OGY53748.1"/>
    </source>
</evidence>
<proteinExistence type="predicted"/>
<dbReference type="STRING" id="1797545.A3B15_02475"/>
<dbReference type="EMBL" id="MHIO01000021">
    <property type="protein sequence ID" value="OGY53748.1"/>
    <property type="molecule type" value="Genomic_DNA"/>
</dbReference>
<accession>A0A1G1YN18</accession>